<sequence length="89" mass="9899">MFCAYVKCTIGYVGCILFLLCHYSAPYHVFTTCLCQILRTMLLACSPLLPYPKLPISFPKSRNPAADPQIKNMSSPLLSNQTLISSNPQ</sequence>
<comment type="caution">
    <text evidence="1">The sequence shown here is derived from an EMBL/GenBank/DDBJ whole genome shotgun (WGS) entry which is preliminary data.</text>
</comment>
<gene>
    <name evidence="1" type="ORF">HanXRQr2_Chr02g0072391</name>
</gene>
<evidence type="ECO:0000313" key="1">
    <source>
        <dbReference type="EMBL" id="KAF5818975.1"/>
    </source>
</evidence>
<protein>
    <submittedName>
        <fullName evidence="1">Uncharacterized protein</fullName>
    </submittedName>
</protein>
<proteinExistence type="predicted"/>
<dbReference type="EMBL" id="MNCJ02000317">
    <property type="protein sequence ID" value="KAF5818975.1"/>
    <property type="molecule type" value="Genomic_DNA"/>
</dbReference>
<dbReference type="Gramene" id="mRNA:HanXRQr2_Chr02g0072391">
    <property type="protein sequence ID" value="CDS:HanXRQr2_Chr02g0072391.1"/>
    <property type="gene ID" value="HanXRQr2_Chr02g0072391"/>
</dbReference>
<accession>A0A9K3P0M0</accession>
<dbReference type="AlphaFoldDB" id="A0A9K3P0M0"/>
<dbReference type="Proteomes" id="UP000215914">
    <property type="component" value="Unassembled WGS sequence"/>
</dbReference>
<evidence type="ECO:0000313" key="2">
    <source>
        <dbReference type="Proteomes" id="UP000215914"/>
    </source>
</evidence>
<name>A0A9K3P0M0_HELAN</name>
<reference evidence="1" key="2">
    <citation type="submission" date="2020-06" db="EMBL/GenBank/DDBJ databases">
        <title>Helianthus annuus Genome sequencing and assembly Release 2.</title>
        <authorList>
            <person name="Gouzy J."/>
            <person name="Langlade N."/>
            <person name="Munos S."/>
        </authorList>
    </citation>
    <scope>NUCLEOTIDE SEQUENCE</scope>
    <source>
        <tissue evidence="1">Leaves</tissue>
    </source>
</reference>
<reference evidence="1" key="1">
    <citation type="journal article" date="2017" name="Nature">
        <title>The sunflower genome provides insights into oil metabolism, flowering and Asterid evolution.</title>
        <authorList>
            <person name="Badouin H."/>
            <person name="Gouzy J."/>
            <person name="Grassa C.J."/>
            <person name="Murat F."/>
            <person name="Staton S.E."/>
            <person name="Cottret L."/>
            <person name="Lelandais-Briere C."/>
            <person name="Owens G.L."/>
            <person name="Carrere S."/>
            <person name="Mayjonade B."/>
            <person name="Legrand L."/>
            <person name="Gill N."/>
            <person name="Kane N.C."/>
            <person name="Bowers J.E."/>
            <person name="Hubner S."/>
            <person name="Bellec A."/>
            <person name="Berard A."/>
            <person name="Berges H."/>
            <person name="Blanchet N."/>
            <person name="Boniface M.C."/>
            <person name="Brunel D."/>
            <person name="Catrice O."/>
            <person name="Chaidir N."/>
            <person name="Claudel C."/>
            <person name="Donnadieu C."/>
            <person name="Faraut T."/>
            <person name="Fievet G."/>
            <person name="Helmstetter N."/>
            <person name="King M."/>
            <person name="Knapp S.J."/>
            <person name="Lai Z."/>
            <person name="Le Paslier M.C."/>
            <person name="Lippi Y."/>
            <person name="Lorenzon L."/>
            <person name="Mandel J.R."/>
            <person name="Marage G."/>
            <person name="Marchand G."/>
            <person name="Marquand E."/>
            <person name="Bret-Mestries E."/>
            <person name="Morien E."/>
            <person name="Nambeesan S."/>
            <person name="Nguyen T."/>
            <person name="Pegot-Espagnet P."/>
            <person name="Pouilly N."/>
            <person name="Raftis F."/>
            <person name="Sallet E."/>
            <person name="Schiex T."/>
            <person name="Thomas J."/>
            <person name="Vandecasteele C."/>
            <person name="Vares D."/>
            <person name="Vear F."/>
            <person name="Vautrin S."/>
            <person name="Crespi M."/>
            <person name="Mangin B."/>
            <person name="Burke J.M."/>
            <person name="Salse J."/>
            <person name="Munos S."/>
            <person name="Vincourt P."/>
            <person name="Rieseberg L.H."/>
            <person name="Langlade N.B."/>
        </authorList>
    </citation>
    <scope>NUCLEOTIDE SEQUENCE</scope>
    <source>
        <tissue evidence="1">Leaves</tissue>
    </source>
</reference>
<keyword evidence="2" id="KW-1185">Reference proteome</keyword>
<organism evidence="1 2">
    <name type="scientific">Helianthus annuus</name>
    <name type="common">Common sunflower</name>
    <dbReference type="NCBI Taxonomy" id="4232"/>
    <lineage>
        <taxon>Eukaryota</taxon>
        <taxon>Viridiplantae</taxon>
        <taxon>Streptophyta</taxon>
        <taxon>Embryophyta</taxon>
        <taxon>Tracheophyta</taxon>
        <taxon>Spermatophyta</taxon>
        <taxon>Magnoliopsida</taxon>
        <taxon>eudicotyledons</taxon>
        <taxon>Gunneridae</taxon>
        <taxon>Pentapetalae</taxon>
        <taxon>asterids</taxon>
        <taxon>campanulids</taxon>
        <taxon>Asterales</taxon>
        <taxon>Asteraceae</taxon>
        <taxon>Asteroideae</taxon>
        <taxon>Heliantheae alliance</taxon>
        <taxon>Heliantheae</taxon>
        <taxon>Helianthus</taxon>
    </lineage>
</organism>